<dbReference type="SMART" id="SM00895">
    <property type="entry name" value="FCD"/>
    <property type="match status" value="1"/>
</dbReference>
<dbReference type="PROSITE" id="PS50949">
    <property type="entry name" value="HTH_GNTR"/>
    <property type="match status" value="1"/>
</dbReference>
<keyword evidence="3" id="KW-0804">Transcription</keyword>
<dbReference type="Gene3D" id="1.10.10.10">
    <property type="entry name" value="Winged helix-like DNA-binding domain superfamily/Winged helix DNA-binding domain"/>
    <property type="match status" value="1"/>
</dbReference>
<dbReference type="SUPFAM" id="SSF46785">
    <property type="entry name" value="Winged helix' DNA-binding domain"/>
    <property type="match status" value="1"/>
</dbReference>
<dbReference type="GO" id="GO:0003677">
    <property type="term" value="F:DNA binding"/>
    <property type="evidence" value="ECO:0007669"/>
    <property type="project" value="UniProtKB-KW"/>
</dbReference>
<keyword evidence="2 5" id="KW-0238">DNA-binding</keyword>
<comment type="caution">
    <text evidence="5">The sequence shown here is derived from an EMBL/GenBank/DDBJ whole genome shotgun (WGS) entry which is preliminary data.</text>
</comment>
<evidence type="ECO:0000256" key="3">
    <source>
        <dbReference type="ARBA" id="ARBA00023163"/>
    </source>
</evidence>
<dbReference type="SMART" id="SM00345">
    <property type="entry name" value="HTH_GNTR"/>
    <property type="match status" value="1"/>
</dbReference>
<dbReference type="EMBL" id="JAVDVQ010000013">
    <property type="protein sequence ID" value="MDR7083728.1"/>
    <property type="molecule type" value="Genomic_DNA"/>
</dbReference>
<dbReference type="InterPro" id="IPR000524">
    <property type="entry name" value="Tscrpt_reg_HTH_GntR"/>
</dbReference>
<dbReference type="PRINTS" id="PR00035">
    <property type="entry name" value="HTHGNTR"/>
</dbReference>
<evidence type="ECO:0000259" key="4">
    <source>
        <dbReference type="PROSITE" id="PS50949"/>
    </source>
</evidence>
<evidence type="ECO:0000256" key="2">
    <source>
        <dbReference type="ARBA" id="ARBA00023125"/>
    </source>
</evidence>
<dbReference type="PANTHER" id="PTHR43537">
    <property type="entry name" value="TRANSCRIPTIONAL REGULATOR, GNTR FAMILY"/>
    <property type="match status" value="1"/>
</dbReference>
<gene>
    <name evidence="5" type="ORF">J2X01_003023</name>
</gene>
<proteinExistence type="predicted"/>
<sequence length="247" mass="26702">MVAGNTAGGAMPQARFSAQARLKALQADIMELILERELEAGDPLPTEHELAAVLGVGRNTLRESLKALQAVGVIEVRHGFGMFVAASNFDALRDGLTFRARLSLRHHGQEALQLVDVRQALEVGLIAGAMDLMTPEHLAALEESVLRMEALAAAGENFVEADAQFHRRLFEPLNNELLVNLLDVFWQVYRRLHLELGGAAGTDLPEAAAVHRGIFAAVATGDRALAAHRLNGHFDGIRSRISQAVSP</sequence>
<dbReference type="Proteomes" id="UP001252243">
    <property type="component" value="Unassembled WGS sequence"/>
</dbReference>
<reference evidence="5 6" key="1">
    <citation type="submission" date="2023-07" db="EMBL/GenBank/DDBJ databases">
        <title>Sorghum-associated microbial communities from plants grown in Nebraska, USA.</title>
        <authorList>
            <person name="Schachtman D."/>
        </authorList>
    </citation>
    <scope>NUCLEOTIDE SEQUENCE [LARGE SCALE GENOMIC DNA]</scope>
    <source>
        <strain evidence="5 6">BE167</strain>
    </source>
</reference>
<feature type="domain" description="HTH gntR-type" evidence="4">
    <location>
        <begin position="19"/>
        <end position="87"/>
    </location>
</feature>
<protein>
    <submittedName>
        <fullName evidence="5">DNA-binding FadR family transcriptional regulator</fullName>
    </submittedName>
</protein>
<dbReference type="InterPro" id="IPR011711">
    <property type="entry name" value="GntR_C"/>
</dbReference>
<evidence type="ECO:0000256" key="1">
    <source>
        <dbReference type="ARBA" id="ARBA00023015"/>
    </source>
</evidence>
<dbReference type="InterPro" id="IPR036390">
    <property type="entry name" value="WH_DNA-bd_sf"/>
</dbReference>
<keyword evidence="1" id="KW-0805">Transcription regulation</keyword>
<dbReference type="PANTHER" id="PTHR43537:SF5">
    <property type="entry name" value="UXU OPERON TRANSCRIPTIONAL REGULATOR"/>
    <property type="match status" value="1"/>
</dbReference>
<dbReference type="InterPro" id="IPR036388">
    <property type="entry name" value="WH-like_DNA-bd_sf"/>
</dbReference>
<dbReference type="SUPFAM" id="SSF48008">
    <property type="entry name" value="GntR ligand-binding domain-like"/>
    <property type="match status" value="1"/>
</dbReference>
<dbReference type="Pfam" id="PF00392">
    <property type="entry name" value="GntR"/>
    <property type="match status" value="1"/>
</dbReference>
<evidence type="ECO:0000313" key="5">
    <source>
        <dbReference type="EMBL" id="MDR7083728.1"/>
    </source>
</evidence>
<accession>A0ABU1UEV6</accession>
<organism evidence="5 6">
    <name type="scientific">Arthrobacter ginsengisoli</name>
    <dbReference type="NCBI Taxonomy" id="1356565"/>
    <lineage>
        <taxon>Bacteria</taxon>
        <taxon>Bacillati</taxon>
        <taxon>Actinomycetota</taxon>
        <taxon>Actinomycetes</taxon>
        <taxon>Micrococcales</taxon>
        <taxon>Micrococcaceae</taxon>
        <taxon>Arthrobacter</taxon>
    </lineage>
</organism>
<dbReference type="Gene3D" id="1.20.120.530">
    <property type="entry name" value="GntR ligand-binding domain-like"/>
    <property type="match status" value="1"/>
</dbReference>
<dbReference type="CDD" id="cd07377">
    <property type="entry name" value="WHTH_GntR"/>
    <property type="match status" value="1"/>
</dbReference>
<dbReference type="Pfam" id="PF07729">
    <property type="entry name" value="FCD"/>
    <property type="match status" value="1"/>
</dbReference>
<evidence type="ECO:0000313" key="6">
    <source>
        <dbReference type="Proteomes" id="UP001252243"/>
    </source>
</evidence>
<dbReference type="InterPro" id="IPR008920">
    <property type="entry name" value="TF_FadR/GntR_C"/>
</dbReference>
<dbReference type="RefSeq" id="WP_310058954.1">
    <property type="nucleotide sequence ID" value="NZ_JAVDVQ010000013.1"/>
</dbReference>
<name>A0ABU1UEV6_9MICC</name>
<keyword evidence="6" id="KW-1185">Reference proteome</keyword>